<evidence type="ECO:0000313" key="2">
    <source>
        <dbReference type="Proteomes" id="UP000268658"/>
    </source>
</evidence>
<accession>A0A448PKT6</accession>
<dbReference type="AlphaFoldDB" id="A0A448PKT6"/>
<reference evidence="1 2" key="1">
    <citation type="submission" date="2018-12" db="EMBL/GenBank/DDBJ databases">
        <authorList>
            <consortium name="Pathogen Informatics"/>
        </authorList>
    </citation>
    <scope>NUCLEOTIDE SEQUENCE [LARGE SCALE GENOMIC DNA]</scope>
    <source>
        <strain evidence="1 2">NCTC10951</strain>
    </source>
</reference>
<evidence type="ECO:0000313" key="1">
    <source>
        <dbReference type="EMBL" id="VEI15813.1"/>
    </source>
</evidence>
<dbReference type="RefSeq" id="WP_126413964.1">
    <property type="nucleotide sequence ID" value="NZ_JASPER010000087.1"/>
</dbReference>
<dbReference type="InterPro" id="IPR045931">
    <property type="entry name" value="DUF6350"/>
</dbReference>
<protein>
    <submittedName>
        <fullName evidence="1">Uncharacterized protein</fullName>
    </submittedName>
</protein>
<gene>
    <name evidence="1" type="ORF">NCTC10951_01355</name>
</gene>
<dbReference type="KEGG" id="avc:NCTC10951_01355"/>
<dbReference type="Pfam" id="PF19877">
    <property type="entry name" value="DUF6350"/>
    <property type="match status" value="1"/>
</dbReference>
<dbReference type="Proteomes" id="UP000268658">
    <property type="component" value="Chromosome"/>
</dbReference>
<proteinExistence type="predicted"/>
<dbReference type="OrthoDB" id="3742900at2"/>
<organism evidence="1 2">
    <name type="scientific">Actinomyces viscosus</name>
    <dbReference type="NCBI Taxonomy" id="1656"/>
    <lineage>
        <taxon>Bacteria</taxon>
        <taxon>Bacillati</taxon>
        <taxon>Actinomycetota</taxon>
        <taxon>Actinomycetes</taxon>
        <taxon>Actinomycetales</taxon>
        <taxon>Actinomycetaceae</taxon>
        <taxon>Actinomyces</taxon>
    </lineage>
</organism>
<name>A0A448PKT6_ACTVI</name>
<dbReference type="EMBL" id="LR134477">
    <property type="protein sequence ID" value="VEI15813.1"/>
    <property type="molecule type" value="Genomic_DNA"/>
</dbReference>
<sequence length="416" mass="42499">MSPERSRVTALTSWTLWSLRVGIESVGLTWLVVVLLTVAVSMATSSLSAAAALSTGEALRAGTALWSLGFGGMITSSSQDQGALSLPLLGLTLVQVGWTWSCVRRARPTRPAAGAAIVVASAAAAVLACLTGPKGLETWPAVGGIAAITGAVVGIQLQRSGNGWPALTRWWERRPHWVGPALSLAYGAARALVLLSLLVAAAAVFTGAGRVSVLHDALAGGGFVSMAGLVLLQLGWVPTLLVWGCSWLIGAGFSVGTGTVFAPDRVVAGPVPTLPLLGLLPTAPLSTVGLWLPLVVTAGAMVAAWRRRSVLNALRVRYAVSAAGLAAVLVAGGVGLLCLAASGSVGPGRMTDVGPQILYTVILVLVEVGVGLAAMAVLAHPYTRTWARGALPESILPASRSQEPAEADRSDEEDEA</sequence>